<dbReference type="Proteomes" id="UP001500994">
    <property type="component" value="Unassembled WGS sequence"/>
</dbReference>
<evidence type="ECO:0000256" key="1">
    <source>
        <dbReference type="SAM" id="Phobius"/>
    </source>
</evidence>
<reference evidence="3" key="1">
    <citation type="journal article" date="2019" name="Int. J. Syst. Evol. Microbiol.">
        <title>The Global Catalogue of Microorganisms (GCM) 10K type strain sequencing project: providing services to taxonomists for standard genome sequencing and annotation.</title>
        <authorList>
            <consortium name="The Broad Institute Genomics Platform"/>
            <consortium name="The Broad Institute Genome Sequencing Center for Infectious Disease"/>
            <person name="Wu L."/>
            <person name="Ma J."/>
        </authorList>
    </citation>
    <scope>NUCLEOTIDE SEQUENCE [LARGE SCALE GENOMIC DNA]</scope>
    <source>
        <strain evidence="3">JCM 16374</strain>
    </source>
</reference>
<feature type="transmembrane region" description="Helical" evidence="1">
    <location>
        <begin position="123"/>
        <end position="148"/>
    </location>
</feature>
<feature type="transmembrane region" description="Helical" evidence="1">
    <location>
        <begin position="82"/>
        <end position="103"/>
    </location>
</feature>
<keyword evidence="1" id="KW-0472">Membrane</keyword>
<name>A0ABP6ETF8_9ACTN</name>
<feature type="transmembrane region" description="Helical" evidence="1">
    <location>
        <begin position="169"/>
        <end position="188"/>
    </location>
</feature>
<keyword evidence="1" id="KW-1133">Transmembrane helix</keyword>
<gene>
    <name evidence="2" type="ORF">GCM10009864_51790</name>
</gene>
<keyword evidence="1" id="KW-0812">Transmembrane</keyword>
<comment type="caution">
    <text evidence="2">The sequence shown here is derived from an EMBL/GenBank/DDBJ whole genome shotgun (WGS) entry which is preliminary data.</text>
</comment>
<evidence type="ECO:0000313" key="2">
    <source>
        <dbReference type="EMBL" id="GAA2674350.1"/>
    </source>
</evidence>
<dbReference type="EMBL" id="BAAARK010000018">
    <property type="protein sequence ID" value="GAA2674350.1"/>
    <property type="molecule type" value="Genomic_DNA"/>
</dbReference>
<sequence length="200" mass="20713">MIWWLKTKGAPAAAGGTLAAYLVAIVVRQEAIPVPAVIGVSGQLLVTQILGVVPVALLVHGLDRGDTLAEDVAVRHAGRRNLALCTGFAALAVAMMAVVQLLWDRPEAVSLARNCIGFLGCALIVRTVLGPSIAMICVAALPLACAAAGRRPGGSAQPWAWPIQDATSLLGIGEAVFLFAVGCGLALWRNRPLLDPLSRA</sequence>
<feature type="transmembrane region" description="Helical" evidence="1">
    <location>
        <begin position="44"/>
        <end position="62"/>
    </location>
</feature>
<organism evidence="2 3">
    <name type="scientific">Streptomyces lunalinharesii</name>
    <dbReference type="NCBI Taxonomy" id="333384"/>
    <lineage>
        <taxon>Bacteria</taxon>
        <taxon>Bacillati</taxon>
        <taxon>Actinomycetota</taxon>
        <taxon>Actinomycetes</taxon>
        <taxon>Kitasatosporales</taxon>
        <taxon>Streptomycetaceae</taxon>
        <taxon>Streptomyces</taxon>
    </lineage>
</organism>
<accession>A0ABP6ETF8</accession>
<keyword evidence="3" id="KW-1185">Reference proteome</keyword>
<protein>
    <submittedName>
        <fullName evidence="2">Uncharacterized protein</fullName>
    </submittedName>
</protein>
<proteinExistence type="predicted"/>
<evidence type="ECO:0000313" key="3">
    <source>
        <dbReference type="Proteomes" id="UP001500994"/>
    </source>
</evidence>